<name>A0A2U2PKM6_9SPHI</name>
<accession>A0A2U2PKM6</accession>
<organism evidence="1 2">
    <name type="scientific">Pararcticibacter amylolyticus</name>
    <dbReference type="NCBI Taxonomy" id="2173175"/>
    <lineage>
        <taxon>Bacteria</taxon>
        <taxon>Pseudomonadati</taxon>
        <taxon>Bacteroidota</taxon>
        <taxon>Sphingobacteriia</taxon>
        <taxon>Sphingobacteriales</taxon>
        <taxon>Sphingobacteriaceae</taxon>
        <taxon>Pararcticibacter</taxon>
    </lineage>
</organism>
<sequence length="1141" mass="129669">MATLNVQGQEEEVNEVLVSSPNVSSLFRAGAVPVNKSNGTMNIEVPIFSTTVHGNPINVSLNYNTQGIRVNEVASEVGLGWSLNQGGVITRDVKSRSDNVNAPYYNEIEQFKAIKSPDADLELKNRSIYATTRDISHDYFDMEPDIYSYSFDGYSGKFYLFPNGKHYTFPASPLKIEYEDMQGNGKWIITAPNGNKYFFGYNEDNSKSAFDFSNTSLSSSNTSYSSFSGVSSWFLLETKMANQEKIIYNHTFKDYGFSADISEKYKHVFIGEINSCQNGTEFTDVYAWINSFEIESINYKDLKIQFIRDLNRRDLIGANAVTSILVFRGQDQIKRYDFEYYYNTPSNPASNSSSGLGSDFTLRLFLKKITLVSNNRSEMYREFAYKGDGPSRLSRARDHWGFFNGKANTTLVPSSTYFNGTTMYAIPGIVSFEGADREADEVAAQAMILTSVKYPTGGKSEFTYESNRVKNTTTSLPAQIRKYAHVQFENRITDTTYFSVNNPVVDSSPPTADVSYSIINDDASINVNLIREGCAELILYNISSGLTVKVDKLYQQQYPTNLRLPVGNYKMYFRWPNESTSCSDINNFLFYVTLNWVENNDPVNPIISDKIVGGLRVAEIRNYDHNSQLLTKKIFKYNEDNSVFSSGYLEQDPVYTVKLSKSPCMNDVFGTDSQLPTTGTNGSIVLYNVVTELDVDGNGHESKQKSYFTTSNDYPPTIFSSLPSGGYKEINSYEWRRGLLVKDQIFSQKQNNWDLIQEKLYQYSFNSTQNSEFPSDFISGVTRAQIVNYVIYGYWEYEFTEYTKENEWIYKSKEITKTYDQGGEKTSIKNYYYGNPLHRQVTKIDENTSDLSTVSVIKSYPHEMVKDNKDPHGIYHEMITKNIIDPVVEEESFKANTQISFRRNNYGEPYPGLFLTDSIQTRSGVSSPIETLIKYQRYDAEGNIEALEKRKGPSISYLWDYKNNYPVAEIKNASNAEVAYTSFEAENKGGWSYTGSMQLNSDAPFGKKIYNLNSGVVTKGALNTGRQYILTYWANSTSAANISGGPAEKIRSYNGWVQYKRILSGVSSVQLSGNYLIDNLCLYPSIATMTTYTYDPYVGMTSKTNTDGSTTYYQYDDFQRLWRIQDQSGKVLNEYNYHYKQ</sequence>
<dbReference type="AlphaFoldDB" id="A0A2U2PKM6"/>
<comment type="caution">
    <text evidence="1">The sequence shown here is derived from an EMBL/GenBank/DDBJ whole genome shotgun (WGS) entry which is preliminary data.</text>
</comment>
<evidence type="ECO:0008006" key="3">
    <source>
        <dbReference type="Google" id="ProtNLM"/>
    </source>
</evidence>
<dbReference type="EMBL" id="QEAS01000003">
    <property type="protein sequence ID" value="PWG81822.1"/>
    <property type="molecule type" value="Genomic_DNA"/>
</dbReference>
<dbReference type="Proteomes" id="UP000245647">
    <property type="component" value="Unassembled WGS sequence"/>
</dbReference>
<reference evidence="1 2" key="1">
    <citation type="submission" date="2018-04" db="EMBL/GenBank/DDBJ databases">
        <title>Pedobacter chongqingensis sp. nov., isolated from a rottenly hemp rope.</title>
        <authorList>
            <person name="Cai Y."/>
        </authorList>
    </citation>
    <scope>NUCLEOTIDE SEQUENCE [LARGE SCALE GENOMIC DNA]</scope>
    <source>
        <strain evidence="1 2">FJ4-8</strain>
    </source>
</reference>
<gene>
    <name evidence="1" type="ORF">DDR33_05540</name>
</gene>
<keyword evidence="2" id="KW-1185">Reference proteome</keyword>
<evidence type="ECO:0000313" key="1">
    <source>
        <dbReference type="EMBL" id="PWG81822.1"/>
    </source>
</evidence>
<proteinExistence type="predicted"/>
<evidence type="ECO:0000313" key="2">
    <source>
        <dbReference type="Proteomes" id="UP000245647"/>
    </source>
</evidence>
<protein>
    <recommendedName>
        <fullName evidence="3">Sugar-binding protein</fullName>
    </recommendedName>
</protein>